<dbReference type="Proteomes" id="UP000515152">
    <property type="component" value="Chromosome 1"/>
</dbReference>
<feature type="region of interest" description="Disordered" evidence="10">
    <location>
        <begin position="375"/>
        <end position="435"/>
    </location>
</feature>
<dbReference type="InterPro" id="IPR029215">
    <property type="entry name" value="HMG_box_5"/>
</dbReference>
<feature type="region of interest" description="Disordered" evidence="10">
    <location>
        <begin position="634"/>
        <end position="745"/>
    </location>
</feature>
<dbReference type="CDD" id="cd22001">
    <property type="entry name" value="HMG-box_UBF1_rpt4"/>
    <property type="match status" value="1"/>
</dbReference>
<feature type="region of interest" description="Disordered" evidence="10">
    <location>
        <begin position="461"/>
        <end position="485"/>
    </location>
</feature>
<dbReference type="CDD" id="cd22003">
    <property type="entry name" value="HMG-box_UBF1_rpt6-like"/>
    <property type="match status" value="1"/>
</dbReference>
<dbReference type="CDD" id="cd22000">
    <property type="entry name" value="HMG-box_UBF1_rpt3"/>
    <property type="match status" value="1"/>
</dbReference>
<organism evidence="12 14">
    <name type="scientific">Clupea harengus</name>
    <name type="common">Atlantic herring</name>
    <dbReference type="NCBI Taxonomy" id="7950"/>
    <lineage>
        <taxon>Eukaryota</taxon>
        <taxon>Metazoa</taxon>
        <taxon>Chordata</taxon>
        <taxon>Craniata</taxon>
        <taxon>Vertebrata</taxon>
        <taxon>Euteleostomi</taxon>
        <taxon>Actinopterygii</taxon>
        <taxon>Neopterygii</taxon>
        <taxon>Teleostei</taxon>
        <taxon>Clupei</taxon>
        <taxon>Clupeiformes</taxon>
        <taxon>Clupeoidei</taxon>
        <taxon>Clupeidae</taxon>
        <taxon>Clupea</taxon>
    </lineage>
</organism>
<keyword evidence="12" id="KW-1185">Reference proteome</keyword>
<feature type="compositionally biased region" description="Basic and acidic residues" evidence="10">
    <location>
        <begin position="417"/>
        <end position="431"/>
    </location>
</feature>
<feature type="domain" description="HMG box" evidence="11">
    <location>
        <begin position="109"/>
        <end position="177"/>
    </location>
</feature>
<dbReference type="SUPFAM" id="SSF47095">
    <property type="entry name" value="HMG-box"/>
    <property type="match status" value="6"/>
</dbReference>
<gene>
    <name evidence="13 14 15" type="primary">ubtf</name>
</gene>
<dbReference type="RefSeq" id="XP_031427095.1">
    <property type="nucleotide sequence ID" value="XM_031571235.1"/>
</dbReference>
<evidence type="ECO:0000256" key="4">
    <source>
        <dbReference type="ARBA" id="ARBA00023125"/>
    </source>
</evidence>
<feature type="compositionally biased region" description="Low complexity" evidence="10">
    <location>
        <begin position="382"/>
        <end position="391"/>
    </location>
</feature>
<feature type="domain" description="HMG box" evidence="11">
    <location>
        <begin position="297"/>
        <end position="361"/>
    </location>
</feature>
<feature type="DNA-binding region" description="HMG box" evidence="8">
    <location>
        <begin position="564"/>
        <end position="630"/>
    </location>
</feature>
<dbReference type="GO" id="GO:0003677">
    <property type="term" value="F:DNA binding"/>
    <property type="evidence" value="ECO:0007669"/>
    <property type="project" value="UniProtKB-UniRule"/>
</dbReference>
<evidence type="ECO:0000313" key="12">
    <source>
        <dbReference type="Proteomes" id="UP000515152"/>
    </source>
</evidence>
<evidence type="ECO:0000256" key="8">
    <source>
        <dbReference type="PROSITE-ProRule" id="PRU00267"/>
    </source>
</evidence>
<feature type="DNA-binding region" description="HMG box" evidence="8">
    <location>
        <begin position="109"/>
        <end position="177"/>
    </location>
</feature>
<keyword evidence="5" id="KW-0010">Activator</keyword>
<sequence length="745" mass="86896">MNGDMDSSTKCPPGGLFMWAQDDLLKLLDAMKVNLPPLDVTKYKTSESHLDWEKVAFNSYSGEMCKQKWQEVSKVIRKFRTLSEIIIDATDYIRNPYKGKKLKKHPDFPKKPLTPYFRFFMEKRAKYAKLHPEMSNLDLTKILSKKYKELPERKKQKYVQDFLKDKQTFEQSMLKFREQHPDLLENMTKKGSNVPEKPRTPQQLWYNHEKKAVLKTSPSATTKEIKEGLGKQWTQLSDKKRLKWIAKSLEQHKIYGDVMREFIQGHPELNMTEEDIVKSTLTKAERQLKDKFDGRPDKPPPNGYSMFCAELMSSMKDVPSTERMVMCSQQWKLLKQGEKDAYQKRCEQRKKEYEVEMNRFLLSISEEEQQRVLGEDKMAGFKKSSGISSPTTKKKPTKGKSGADKPKRPISAMFIFSEEKRPKLKHDRPDFSESELTRNLARMWNDLPEKKKEKYKNLEATLKAQSEEKGQEEKGKLPESPKNAQEIWQQSVIGDYLAKFKNDRPKAQKAMESTWNTMEKKEKILWIKKAAEDQKRYERELSEMRSPPPMVIAGKKMKFEGEPKKPPSNGYQKFSQEMLSNGELNHLPMKERMAEIGGRWQRQTQKEKDRYKKIAEEKQRQYKVLLEQWLASLSTQERATYKEYNSQKRKSTAKPGGTNAKVKPKARKKPESEEEEEEDDDDDEEEEKESEEDSSSAEDSDDEEEDDDEEDNKDNDDEEADDKENKSESSSASSQDSSGSGSDSD</sequence>
<keyword evidence="7 8" id="KW-0539">Nucleus</keyword>
<feature type="domain" description="HMG box" evidence="11">
    <location>
        <begin position="564"/>
        <end position="630"/>
    </location>
</feature>
<keyword evidence="6" id="KW-0804">Transcription</keyword>
<proteinExistence type="predicted"/>
<dbReference type="GeneID" id="105898734"/>
<dbReference type="Pfam" id="PF00505">
    <property type="entry name" value="HMG_box"/>
    <property type="match status" value="3"/>
</dbReference>
<evidence type="ECO:0000256" key="3">
    <source>
        <dbReference type="ARBA" id="ARBA00023015"/>
    </source>
</evidence>
<dbReference type="PANTHER" id="PTHR46318:SF2">
    <property type="entry name" value="NUCLEOLAR TRANSCRIPTION FACTOR 1"/>
    <property type="match status" value="1"/>
</dbReference>
<feature type="DNA-binding region" description="HMG box" evidence="8">
    <location>
        <begin position="297"/>
        <end position="361"/>
    </location>
</feature>
<feature type="domain" description="HMG box" evidence="11">
    <location>
        <begin position="406"/>
        <end position="474"/>
    </location>
</feature>
<evidence type="ECO:0000256" key="5">
    <source>
        <dbReference type="ARBA" id="ARBA00023159"/>
    </source>
</evidence>
<dbReference type="RefSeq" id="XP_012681231.1">
    <property type="nucleotide sequence ID" value="XM_012825777.3"/>
</dbReference>
<evidence type="ECO:0000313" key="13">
    <source>
        <dbReference type="RefSeq" id="XP_012681231.1"/>
    </source>
</evidence>
<dbReference type="GeneTree" id="ENSGT00940000166349"/>
<accession>A0A6P8FV97</accession>
<dbReference type="Pfam" id="PF09011">
    <property type="entry name" value="HMG_box_2"/>
    <property type="match status" value="1"/>
</dbReference>
<dbReference type="OrthoDB" id="1919336at2759"/>
<dbReference type="CDD" id="cd21999">
    <property type="entry name" value="HMG-box_UBF1_rpt2"/>
    <property type="match status" value="1"/>
</dbReference>
<feature type="compositionally biased region" description="Basic and acidic residues" evidence="10">
    <location>
        <begin position="465"/>
        <end position="479"/>
    </location>
</feature>
<dbReference type="Pfam" id="PF14887">
    <property type="entry name" value="HMG_box_5"/>
    <property type="match status" value="1"/>
</dbReference>
<keyword evidence="9" id="KW-0175">Coiled coil</keyword>
<keyword evidence="2" id="KW-0677">Repeat</keyword>
<keyword evidence="3" id="KW-0805">Transcription regulation</keyword>
<dbReference type="KEGG" id="char:105898734"/>
<evidence type="ECO:0000256" key="6">
    <source>
        <dbReference type="ARBA" id="ARBA00023163"/>
    </source>
</evidence>
<evidence type="ECO:0000256" key="1">
    <source>
        <dbReference type="ARBA" id="ARBA00004123"/>
    </source>
</evidence>
<dbReference type="CDD" id="cd21998">
    <property type="entry name" value="HMG-box_UBF1_rpt1-like"/>
    <property type="match status" value="1"/>
</dbReference>
<dbReference type="InterPro" id="IPR036910">
    <property type="entry name" value="HMG_box_dom_sf"/>
</dbReference>
<evidence type="ECO:0000256" key="7">
    <source>
        <dbReference type="ARBA" id="ARBA00023242"/>
    </source>
</evidence>
<dbReference type="PANTHER" id="PTHR46318">
    <property type="entry name" value="UPSTREAM BINDING TRANSCRIPTION FACTOR"/>
    <property type="match status" value="1"/>
</dbReference>
<dbReference type="Gene3D" id="1.10.30.10">
    <property type="entry name" value="High mobility group box domain"/>
    <property type="match status" value="6"/>
</dbReference>
<evidence type="ECO:0000256" key="2">
    <source>
        <dbReference type="ARBA" id="ARBA00022737"/>
    </source>
</evidence>
<dbReference type="RefSeq" id="XP_031427087.1">
    <property type="nucleotide sequence ID" value="XM_031571227.2"/>
</dbReference>
<dbReference type="SMART" id="SM00398">
    <property type="entry name" value="HMG"/>
    <property type="match status" value="6"/>
</dbReference>
<dbReference type="InterPro" id="IPR051762">
    <property type="entry name" value="UBF1"/>
</dbReference>
<feature type="compositionally biased region" description="Acidic residues" evidence="10">
    <location>
        <begin position="672"/>
        <end position="722"/>
    </location>
</feature>
<dbReference type="GO" id="GO:0005634">
    <property type="term" value="C:nucleus"/>
    <property type="evidence" value="ECO:0007669"/>
    <property type="project" value="UniProtKB-SubCell"/>
</dbReference>
<reference evidence="13 14" key="1">
    <citation type="submission" date="2025-04" db="UniProtKB">
        <authorList>
            <consortium name="RefSeq"/>
        </authorList>
    </citation>
    <scope>IDENTIFICATION</scope>
</reference>
<feature type="DNA-binding region" description="HMG box" evidence="8">
    <location>
        <begin position="195"/>
        <end position="263"/>
    </location>
</feature>
<keyword evidence="4 8" id="KW-0238">DNA-binding</keyword>
<dbReference type="PROSITE" id="PS50118">
    <property type="entry name" value="HMG_BOX_2"/>
    <property type="match status" value="6"/>
</dbReference>
<evidence type="ECO:0000256" key="9">
    <source>
        <dbReference type="SAM" id="Coils"/>
    </source>
</evidence>
<protein>
    <submittedName>
        <fullName evidence="13 14">Nucleolar transcription factor 1</fullName>
    </submittedName>
</protein>
<comment type="subcellular location">
    <subcellularLocation>
        <location evidence="1">Nucleus</location>
    </subcellularLocation>
</comment>
<feature type="coiled-coil region" evidence="9">
    <location>
        <begin position="601"/>
        <end position="628"/>
    </location>
</feature>
<name>A0A6P8FV97_CLUHA</name>
<feature type="DNA-binding region" description="HMG box" evidence="8">
    <location>
        <begin position="406"/>
        <end position="474"/>
    </location>
</feature>
<feature type="compositionally biased region" description="Low complexity" evidence="10">
    <location>
        <begin position="728"/>
        <end position="745"/>
    </location>
</feature>
<dbReference type="InterPro" id="IPR009071">
    <property type="entry name" value="HMG_box_dom"/>
</dbReference>
<evidence type="ECO:0000313" key="15">
    <source>
        <dbReference type="RefSeq" id="XP_031427095.1"/>
    </source>
</evidence>
<feature type="domain" description="HMG box" evidence="11">
    <location>
        <begin position="478"/>
        <end position="545"/>
    </location>
</feature>
<dbReference type="CTD" id="7343"/>
<dbReference type="CDD" id="cd22002">
    <property type="entry name" value="HMG-box_UBF1_rpt5"/>
    <property type="match status" value="1"/>
</dbReference>
<feature type="domain" description="HMG box" evidence="11">
    <location>
        <begin position="195"/>
        <end position="263"/>
    </location>
</feature>
<evidence type="ECO:0000259" key="11">
    <source>
        <dbReference type="PROSITE" id="PS50118"/>
    </source>
</evidence>
<evidence type="ECO:0000256" key="10">
    <source>
        <dbReference type="SAM" id="MobiDB-lite"/>
    </source>
</evidence>
<dbReference type="AlphaFoldDB" id="A0A6P8FV97"/>
<feature type="DNA-binding region" description="HMG box" evidence="8">
    <location>
        <begin position="478"/>
        <end position="545"/>
    </location>
</feature>
<evidence type="ECO:0000313" key="14">
    <source>
        <dbReference type="RefSeq" id="XP_031427087.1"/>
    </source>
</evidence>